<evidence type="ECO:0000313" key="2">
    <source>
        <dbReference type="Proteomes" id="UP000002748"/>
    </source>
</evidence>
<dbReference type="GeneID" id="25989788"/>
<dbReference type="EMBL" id="ALBS01000032">
    <property type="protein sequence ID" value="EJT52170.1"/>
    <property type="molecule type" value="Genomic_DNA"/>
</dbReference>
<dbReference type="HOGENOM" id="CLU_2016821_0_0_1"/>
<proteinExistence type="predicted"/>
<reference evidence="1 2" key="1">
    <citation type="journal article" date="2012" name="Eukaryot. Cell">
        <title>Draft genome sequence of CBS 2479, the standard type strain of Trichosporon asahii.</title>
        <authorList>
            <person name="Yang R.Y."/>
            <person name="Li H.T."/>
            <person name="Zhu H."/>
            <person name="Zhou G.P."/>
            <person name="Wang M."/>
            <person name="Wang L."/>
        </authorList>
    </citation>
    <scope>NUCLEOTIDE SEQUENCE [LARGE SCALE GENOMIC DNA]</scope>
    <source>
        <strain evidence="2">ATCC 90039 / CBS 2479 / JCM 2466 / KCTC 7840 / NCYC 2677 / UAMH 7654</strain>
    </source>
</reference>
<accession>J4UK03</accession>
<sequence length="123" mass="14045">MLGVLRARVSLHIPSSLRRVQVHMFSIFRPRPRRRPSNDVVPDPFGPFPRTNYVLQPARTAAQVLDSEDPRHNIHSLTCEAIHSGLLTPSALNLRQVGPIDTYDGWRGWADWVIDIVVEMDRD</sequence>
<evidence type="ECO:0000313" key="1">
    <source>
        <dbReference type="EMBL" id="EJT52170.1"/>
    </source>
</evidence>
<dbReference type="VEuPathDB" id="FungiDB:A1Q1_06276"/>
<protein>
    <submittedName>
        <fullName evidence="1">Uncharacterized protein</fullName>
    </submittedName>
</protein>
<dbReference type="Proteomes" id="UP000002748">
    <property type="component" value="Unassembled WGS sequence"/>
</dbReference>
<dbReference type="RefSeq" id="XP_014183355.1">
    <property type="nucleotide sequence ID" value="XM_014327880.1"/>
</dbReference>
<dbReference type="AlphaFoldDB" id="J4UK03"/>
<dbReference type="KEGG" id="tasa:A1Q1_06276"/>
<organism evidence="1 2">
    <name type="scientific">Trichosporon asahii var. asahii (strain ATCC 90039 / CBS 2479 / JCM 2466 / KCTC 7840 / NBRC 103889/ NCYC 2677 / UAMH 7654)</name>
    <name type="common">Yeast</name>
    <dbReference type="NCBI Taxonomy" id="1186058"/>
    <lineage>
        <taxon>Eukaryota</taxon>
        <taxon>Fungi</taxon>
        <taxon>Dikarya</taxon>
        <taxon>Basidiomycota</taxon>
        <taxon>Agaricomycotina</taxon>
        <taxon>Tremellomycetes</taxon>
        <taxon>Trichosporonales</taxon>
        <taxon>Trichosporonaceae</taxon>
        <taxon>Trichosporon</taxon>
    </lineage>
</organism>
<name>J4UK03_TRIAS</name>
<comment type="caution">
    <text evidence="1">The sequence shown here is derived from an EMBL/GenBank/DDBJ whole genome shotgun (WGS) entry which is preliminary data.</text>
</comment>
<gene>
    <name evidence="1" type="ORF">A1Q1_06276</name>
</gene>